<sequence length="248" mass="27427">MVIIGSSTSATIVDWYAFGNTSSNGIWATEDRLRKNEQKIYTTYRQNIIYADIGIRTVITTLLFWIKMAIEISKIFLISFILILVALLFELIGFSTPNYVTIDGGLFEVNGGLWKRCTTVNSVKSCQDISGTVEDKDWFRACRAMSIFGFISLLVAAVLTGLKLFLLREMKPIFFASIGTTFSAAFFILVANSLYVANIDDVSLTGYTSNYGYSFGLSLTAMCIAVVAGIIMIVDLFMGTSLKKVQSN</sequence>
<evidence type="ECO:0000256" key="4">
    <source>
        <dbReference type="ARBA" id="ARBA00023136"/>
    </source>
</evidence>
<accession>A0A6J8A281</accession>
<keyword evidence="2 5" id="KW-0812">Transmembrane</keyword>
<name>A0A6J8A281_MYTCO</name>
<evidence type="ECO:0000313" key="6">
    <source>
        <dbReference type="EMBL" id="CAC5359512.1"/>
    </source>
</evidence>
<reference evidence="6 7" key="1">
    <citation type="submission" date="2020-06" db="EMBL/GenBank/DDBJ databases">
        <authorList>
            <person name="Li R."/>
            <person name="Bekaert M."/>
        </authorList>
    </citation>
    <scope>NUCLEOTIDE SEQUENCE [LARGE SCALE GENOMIC DNA]</scope>
    <source>
        <strain evidence="7">wild</strain>
    </source>
</reference>
<proteinExistence type="predicted"/>
<evidence type="ECO:0000313" key="7">
    <source>
        <dbReference type="Proteomes" id="UP000507470"/>
    </source>
</evidence>
<evidence type="ECO:0000256" key="2">
    <source>
        <dbReference type="ARBA" id="ARBA00022692"/>
    </source>
</evidence>
<keyword evidence="4 5" id="KW-0472">Membrane</keyword>
<comment type="subcellular location">
    <subcellularLocation>
        <location evidence="1">Membrane</location>
        <topology evidence="1">Multi-pass membrane protein</topology>
    </subcellularLocation>
</comment>
<dbReference type="Pfam" id="PF00822">
    <property type="entry name" value="PMP22_Claudin"/>
    <property type="match status" value="1"/>
</dbReference>
<keyword evidence="7" id="KW-1185">Reference proteome</keyword>
<dbReference type="InterPro" id="IPR004031">
    <property type="entry name" value="PMP22/EMP/MP20/Claudin"/>
</dbReference>
<evidence type="ECO:0000256" key="3">
    <source>
        <dbReference type="ARBA" id="ARBA00022989"/>
    </source>
</evidence>
<keyword evidence="3 5" id="KW-1133">Transmembrane helix</keyword>
<feature type="transmembrane region" description="Helical" evidence="5">
    <location>
        <begin position="173"/>
        <end position="195"/>
    </location>
</feature>
<dbReference type="GO" id="GO:0005886">
    <property type="term" value="C:plasma membrane"/>
    <property type="evidence" value="ECO:0007669"/>
    <property type="project" value="TreeGrafter"/>
</dbReference>
<dbReference type="PANTHER" id="PTHR10671:SF108">
    <property type="entry name" value="CLAUDIN FAMILY PROTEIN-RELATED"/>
    <property type="match status" value="1"/>
</dbReference>
<gene>
    <name evidence="6" type="ORF">MCOR_2334</name>
</gene>
<dbReference type="AlphaFoldDB" id="A0A6J8A281"/>
<evidence type="ECO:0008006" key="8">
    <source>
        <dbReference type="Google" id="ProtNLM"/>
    </source>
</evidence>
<evidence type="ECO:0000256" key="5">
    <source>
        <dbReference type="SAM" id="Phobius"/>
    </source>
</evidence>
<evidence type="ECO:0000256" key="1">
    <source>
        <dbReference type="ARBA" id="ARBA00004141"/>
    </source>
</evidence>
<dbReference type="InterPro" id="IPR050579">
    <property type="entry name" value="PMP-22/EMP/MP20-like"/>
</dbReference>
<feature type="transmembrane region" description="Helical" evidence="5">
    <location>
        <begin position="75"/>
        <end position="94"/>
    </location>
</feature>
<dbReference type="EMBL" id="CACVKT020000499">
    <property type="protein sequence ID" value="CAC5359512.1"/>
    <property type="molecule type" value="Genomic_DNA"/>
</dbReference>
<feature type="transmembrane region" description="Helical" evidence="5">
    <location>
        <begin position="215"/>
        <end position="238"/>
    </location>
</feature>
<protein>
    <recommendedName>
        <fullName evidence="8">CACNG5</fullName>
    </recommendedName>
</protein>
<dbReference type="PANTHER" id="PTHR10671">
    <property type="entry name" value="EPITHELIAL MEMBRANE PROTEIN-RELATED"/>
    <property type="match status" value="1"/>
</dbReference>
<dbReference type="OrthoDB" id="6152455at2759"/>
<organism evidence="6 7">
    <name type="scientific">Mytilus coruscus</name>
    <name type="common">Sea mussel</name>
    <dbReference type="NCBI Taxonomy" id="42192"/>
    <lineage>
        <taxon>Eukaryota</taxon>
        <taxon>Metazoa</taxon>
        <taxon>Spiralia</taxon>
        <taxon>Lophotrochozoa</taxon>
        <taxon>Mollusca</taxon>
        <taxon>Bivalvia</taxon>
        <taxon>Autobranchia</taxon>
        <taxon>Pteriomorphia</taxon>
        <taxon>Mytilida</taxon>
        <taxon>Mytiloidea</taxon>
        <taxon>Mytilidae</taxon>
        <taxon>Mytilinae</taxon>
        <taxon>Mytilus</taxon>
    </lineage>
</organism>
<dbReference type="Proteomes" id="UP000507470">
    <property type="component" value="Unassembled WGS sequence"/>
</dbReference>
<feature type="transmembrane region" description="Helical" evidence="5">
    <location>
        <begin position="144"/>
        <end position="166"/>
    </location>
</feature>
<dbReference type="Gene3D" id="1.20.140.150">
    <property type="match status" value="1"/>
</dbReference>